<dbReference type="UniPathway" id="UPA00664"/>
<evidence type="ECO:0000256" key="7">
    <source>
        <dbReference type="HAMAP-Rule" id="MF_01147"/>
    </source>
</evidence>
<feature type="transmembrane region" description="Helical" evidence="7">
    <location>
        <begin position="99"/>
        <end position="116"/>
    </location>
</feature>
<dbReference type="KEGG" id="cthd:CDO33_06515"/>
<evidence type="ECO:0000256" key="3">
    <source>
        <dbReference type="ARBA" id="ARBA00022679"/>
    </source>
</evidence>
<sequence length="367" mass="41612">MIEFPKLGLRFEIDRVAFVIFEQEIYWYGILIAAAFMTAILLALRECSKFGIEQDTIIDLVLFIVPSAIVGARLYYVIFAWDEFKDNIWSVFNTRRGGLALYGGVIASLLVAYLFARWKKIKVWKLMDFGVVYIPIGQAIGRWGNFVNQEAFGTNTTLPWGMTGDEIREQLSYMKLDGMNVNPDLPVHPTFLYESLWNIGVFIFLHWYRNRKKADGEVIFLYLILYGLGRFWIEGLRTDSLMLGNIRISQLLSLIFVVVFSFLLYFRRKKASDINDDGAVAYSSEYGNILKKMKEEEEMEAARAEGAAQSSDGEGPAMMTESAAEGESSDTVQEDGGMEDNSEINDIEDQMTSINNSGSGDDKKTEV</sequence>
<keyword evidence="10" id="KW-1185">Reference proteome</keyword>
<dbReference type="GO" id="GO:0008961">
    <property type="term" value="F:phosphatidylglycerol-prolipoprotein diacylglyceryl transferase activity"/>
    <property type="evidence" value="ECO:0007669"/>
    <property type="project" value="UniProtKB-UniRule"/>
</dbReference>
<dbReference type="PROSITE" id="PS01311">
    <property type="entry name" value="LGT"/>
    <property type="match status" value="1"/>
</dbReference>
<keyword evidence="2 7" id="KW-1003">Cell membrane</keyword>
<evidence type="ECO:0000256" key="8">
    <source>
        <dbReference type="SAM" id="MobiDB-lite"/>
    </source>
</evidence>
<dbReference type="PANTHER" id="PTHR30589:SF0">
    <property type="entry name" value="PHOSPHATIDYLGLYCEROL--PROLIPOPROTEIN DIACYLGLYCERYL TRANSFERASE"/>
    <property type="match status" value="1"/>
</dbReference>
<reference evidence="9 10" key="1">
    <citation type="submission" date="2017-06" db="EMBL/GenBank/DDBJ databases">
        <title>Investigating the central metabolism of Clostridium thermosuccinogenes.</title>
        <authorList>
            <person name="Koendjbiharie J.G."/>
            <person name="van Kranenburg R."/>
        </authorList>
    </citation>
    <scope>NUCLEOTIDE SEQUENCE [LARGE SCALE GENOMIC DNA]</scope>
    <source>
        <strain evidence="9 10">DSM 5806</strain>
    </source>
</reference>
<feature type="transmembrane region" description="Helical" evidence="7">
    <location>
        <begin position="245"/>
        <end position="266"/>
    </location>
</feature>
<feature type="compositionally biased region" description="Polar residues" evidence="8">
    <location>
        <begin position="350"/>
        <end position="359"/>
    </location>
</feature>
<feature type="transmembrane region" description="Helical" evidence="7">
    <location>
        <begin position="214"/>
        <end position="233"/>
    </location>
</feature>
<proteinExistence type="inferred from homology"/>
<comment type="caution">
    <text evidence="9">The sequence shown here is derived from an EMBL/GenBank/DDBJ whole genome shotgun (WGS) entry which is preliminary data.</text>
</comment>
<dbReference type="EMBL" id="NIOJ01000007">
    <property type="protein sequence ID" value="PNU00699.1"/>
    <property type="molecule type" value="Genomic_DNA"/>
</dbReference>
<dbReference type="OrthoDB" id="871140at2"/>
<dbReference type="Pfam" id="PF01790">
    <property type="entry name" value="LGT"/>
    <property type="match status" value="1"/>
</dbReference>
<evidence type="ECO:0000313" key="9">
    <source>
        <dbReference type="EMBL" id="PNU00699.1"/>
    </source>
</evidence>
<feature type="binding site" evidence="7">
    <location>
        <position position="142"/>
    </location>
    <ligand>
        <name>a 1,2-diacyl-sn-glycero-3-phospho-(1'-sn-glycerol)</name>
        <dbReference type="ChEBI" id="CHEBI:64716"/>
    </ligand>
</feature>
<dbReference type="GO" id="GO:0005886">
    <property type="term" value="C:plasma membrane"/>
    <property type="evidence" value="ECO:0007669"/>
    <property type="project" value="UniProtKB-SubCell"/>
</dbReference>
<comment type="subcellular location">
    <subcellularLocation>
        <location evidence="7">Cell membrane</location>
        <topology evidence="7">Multi-pass membrane protein</topology>
    </subcellularLocation>
</comment>
<feature type="transmembrane region" description="Helical" evidence="7">
    <location>
        <begin position="25"/>
        <end position="44"/>
    </location>
</feature>
<feature type="transmembrane region" description="Helical" evidence="7">
    <location>
        <begin position="56"/>
        <end position="79"/>
    </location>
</feature>
<evidence type="ECO:0000256" key="4">
    <source>
        <dbReference type="ARBA" id="ARBA00022692"/>
    </source>
</evidence>
<dbReference type="PANTHER" id="PTHR30589">
    <property type="entry name" value="PROLIPOPROTEIN DIACYLGLYCERYL TRANSFERASE"/>
    <property type="match status" value="1"/>
</dbReference>
<keyword evidence="9" id="KW-0449">Lipoprotein</keyword>
<evidence type="ECO:0000313" key="10">
    <source>
        <dbReference type="Proteomes" id="UP000236151"/>
    </source>
</evidence>
<dbReference type="GO" id="GO:0042158">
    <property type="term" value="P:lipoprotein biosynthetic process"/>
    <property type="evidence" value="ECO:0007669"/>
    <property type="project" value="UniProtKB-UniRule"/>
</dbReference>
<keyword evidence="4 7" id="KW-0812">Transmembrane</keyword>
<protein>
    <recommendedName>
        <fullName evidence="7">Phosphatidylglycerol--prolipoprotein diacylglyceryl transferase</fullName>
        <ecNumber evidence="7">2.5.1.145</ecNumber>
    </recommendedName>
</protein>
<organism evidence="9 10">
    <name type="scientific">Clostridium thermosuccinogenes</name>
    <dbReference type="NCBI Taxonomy" id="84032"/>
    <lineage>
        <taxon>Bacteria</taxon>
        <taxon>Bacillati</taxon>
        <taxon>Bacillota</taxon>
        <taxon>Clostridia</taxon>
        <taxon>Eubacteriales</taxon>
        <taxon>Clostridiaceae</taxon>
        <taxon>Clostridium</taxon>
    </lineage>
</organism>
<evidence type="ECO:0000256" key="2">
    <source>
        <dbReference type="ARBA" id="ARBA00022475"/>
    </source>
</evidence>
<evidence type="ECO:0000256" key="6">
    <source>
        <dbReference type="ARBA" id="ARBA00023136"/>
    </source>
</evidence>
<dbReference type="RefSeq" id="WP_103080534.1">
    <property type="nucleotide sequence ID" value="NZ_CP021850.1"/>
</dbReference>
<keyword evidence="6 7" id="KW-0472">Membrane</keyword>
<evidence type="ECO:0000256" key="5">
    <source>
        <dbReference type="ARBA" id="ARBA00022989"/>
    </source>
</evidence>
<dbReference type="EC" id="2.5.1.145" evidence="7"/>
<keyword evidence="5 7" id="KW-1133">Transmembrane helix</keyword>
<accession>A0A2K2FIV7</accession>
<dbReference type="HAMAP" id="MF_01147">
    <property type="entry name" value="Lgt"/>
    <property type="match status" value="1"/>
</dbReference>
<dbReference type="Proteomes" id="UP000236151">
    <property type="component" value="Unassembled WGS sequence"/>
</dbReference>
<comment type="similarity">
    <text evidence="1 7">Belongs to the Lgt family.</text>
</comment>
<keyword evidence="3 7" id="KW-0808">Transferase</keyword>
<comment type="function">
    <text evidence="7">Catalyzes the transfer of the diacylglyceryl group from phosphatidylglycerol to the sulfhydryl group of the N-terminal cysteine of a prolipoprotein, the first step in the formation of mature lipoproteins.</text>
</comment>
<gene>
    <name evidence="7" type="primary">lgt</name>
    <name evidence="9" type="ORF">CDQ84_04505</name>
</gene>
<comment type="pathway">
    <text evidence="7">Protein modification; lipoprotein biosynthesis (diacylglyceryl transfer).</text>
</comment>
<evidence type="ECO:0000256" key="1">
    <source>
        <dbReference type="ARBA" id="ARBA00007150"/>
    </source>
</evidence>
<dbReference type="AlphaFoldDB" id="A0A2K2FIV7"/>
<feature type="compositionally biased region" description="Acidic residues" evidence="8">
    <location>
        <begin position="332"/>
        <end position="349"/>
    </location>
</feature>
<dbReference type="InterPro" id="IPR001640">
    <property type="entry name" value="Lgt"/>
</dbReference>
<name>A0A2K2FIV7_9CLOT</name>
<comment type="catalytic activity">
    <reaction evidence="7">
        <text>L-cysteinyl-[prolipoprotein] + a 1,2-diacyl-sn-glycero-3-phospho-(1'-sn-glycerol) = an S-1,2-diacyl-sn-glyceryl-L-cysteinyl-[prolipoprotein] + sn-glycerol 1-phosphate + H(+)</text>
        <dbReference type="Rhea" id="RHEA:56712"/>
        <dbReference type="Rhea" id="RHEA-COMP:14679"/>
        <dbReference type="Rhea" id="RHEA-COMP:14680"/>
        <dbReference type="ChEBI" id="CHEBI:15378"/>
        <dbReference type="ChEBI" id="CHEBI:29950"/>
        <dbReference type="ChEBI" id="CHEBI:57685"/>
        <dbReference type="ChEBI" id="CHEBI:64716"/>
        <dbReference type="ChEBI" id="CHEBI:140658"/>
        <dbReference type="EC" id="2.5.1.145"/>
    </reaction>
</comment>
<feature type="region of interest" description="Disordered" evidence="8">
    <location>
        <begin position="300"/>
        <end position="367"/>
    </location>
</feature>
<dbReference type="NCBIfam" id="TIGR00544">
    <property type="entry name" value="lgt"/>
    <property type="match status" value="1"/>
</dbReference>